<dbReference type="STRING" id="1908260.BKK50_08005"/>
<evidence type="ECO:0000313" key="1">
    <source>
        <dbReference type="EMBL" id="OOF41937.1"/>
    </source>
</evidence>
<dbReference type="Proteomes" id="UP000189433">
    <property type="component" value="Unassembled WGS sequence"/>
</dbReference>
<evidence type="ECO:0000313" key="2">
    <source>
        <dbReference type="Proteomes" id="UP000189433"/>
    </source>
</evidence>
<dbReference type="PANTHER" id="PTHR35566:SF1">
    <property type="entry name" value="TYPE VI SECRETION SYSTEM BASEPLATE COMPONENT TSSK1"/>
    <property type="match status" value="1"/>
</dbReference>
<accession>A0A1V3IK90</accession>
<dbReference type="Pfam" id="PF05936">
    <property type="entry name" value="T6SS_VasE"/>
    <property type="match status" value="1"/>
</dbReference>
<protein>
    <submittedName>
        <fullName evidence="1">Type VI secretion system-associated protein</fullName>
    </submittedName>
</protein>
<dbReference type="PANTHER" id="PTHR35566">
    <property type="entry name" value="BLR3599 PROTEIN"/>
    <property type="match status" value="1"/>
</dbReference>
<proteinExistence type="predicted"/>
<dbReference type="NCBIfam" id="TIGR03353">
    <property type="entry name" value="VI_chp_4"/>
    <property type="match status" value="1"/>
</dbReference>
<organism evidence="1 2">
    <name type="scientific">Rodentibacter rarus</name>
    <dbReference type="NCBI Taxonomy" id="1908260"/>
    <lineage>
        <taxon>Bacteria</taxon>
        <taxon>Pseudomonadati</taxon>
        <taxon>Pseudomonadota</taxon>
        <taxon>Gammaproteobacteria</taxon>
        <taxon>Pasteurellales</taxon>
        <taxon>Pasteurellaceae</taxon>
        <taxon>Rodentibacter</taxon>
    </lineage>
</organism>
<dbReference type="EMBL" id="MLHJ01000073">
    <property type="protein sequence ID" value="OOF41937.1"/>
    <property type="molecule type" value="Genomic_DNA"/>
</dbReference>
<dbReference type="RefSeq" id="WP_077417083.1">
    <property type="nucleotide sequence ID" value="NZ_MLHI01000017.1"/>
</dbReference>
<comment type="caution">
    <text evidence="1">The sequence shown here is derived from an EMBL/GenBank/DDBJ whole genome shotgun (WGS) entry which is preliminary data.</text>
</comment>
<dbReference type="InterPro" id="IPR010263">
    <property type="entry name" value="T6SS_TssK"/>
</dbReference>
<gene>
    <name evidence="1" type="ORF">BKK50_08005</name>
</gene>
<name>A0A1V3IK90_9PAST</name>
<sequence>MAKRNRVIWGEGTFVRPQHFQQQQRHLDYLLSNQILSSAVYNYGLQSLEIDQELLNLGRISVLSAKGYLSDGTYFDVPSQDAYPNVLEIKANDNVQGQHVYLALPTLTYTINEIQSEYQKNNHIVRYKEVHEDIRDLHTPNGDSAVIFLAQLAPRLMLAQDDKSAYTYIPIARIKERLETGRIVLDEKFIPTCMTISASTVLKDFVAEIENTLEQRSETLASRIGSPGQRGVAEVSEFLMLQLLNRKLPLYRHFHIHPYIHPEIFYRELVQLLGELMAFTDASRIVKPFVSYDHMDLTRSFQNLCSEIRIALSTVLTPKAVSIQLSLEHHGIRVASINDQNLLDNATFILAVSARMPAESLIHKFVHQSKVSSQYKIQQLVSVQLPGVGLIPLGAAPRQLPYHAGYTYFQLDTTSEEWNDIKLHRSIAFHISGDFPDLDMHLWAVRN</sequence>
<reference evidence="1 2" key="1">
    <citation type="submission" date="2016-10" db="EMBL/GenBank/DDBJ databases">
        <title>Rodentibacter gen. nov. and new species.</title>
        <authorList>
            <person name="Christensen H."/>
        </authorList>
    </citation>
    <scope>NUCLEOTIDE SEQUENCE [LARGE SCALE GENOMIC DNA]</scope>
    <source>
        <strain evidence="1 2">CCUG17206</strain>
    </source>
</reference>
<keyword evidence="2" id="KW-1185">Reference proteome</keyword>
<dbReference type="AlphaFoldDB" id="A0A1V3IK90"/>
<dbReference type="OrthoDB" id="9775333at2"/>